<dbReference type="Proteomes" id="UP000253664">
    <property type="component" value="Unassembled WGS sequence"/>
</dbReference>
<feature type="compositionally biased region" description="Basic and acidic residues" evidence="1">
    <location>
        <begin position="92"/>
        <end position="102"/>
    </location>
</feature>
<feature type="compositionally biased region" description="Pro residues" evidence="1">
    <location>
        <begin position="107"/>
        <end position="117"/>
    </location>
</feature>
<keyword evidence="3" id="KW-1185">Reference proteome</keyword>
<proteinExistence type="predicted"/>
<comment type="caution">
    <text evidence="2">The sequence shown here is derived from an EMBL/GenBank/DDBJ whole genome shotgun (WGS) entry which is preliminary data.</text>
</comment>
<dbReference type="AlphaFoldDB" id="A0A367LJG2"/>
<organism evidence="2 3">
    <name type="scientific">Ophiocordyceps polyrhachis-furcata BCC 54312</name>
    <dbReference type="NCBI Taxonomy" id="1330021"/>
    <lineage>
        <taxon>Eukaryota</taxon>
        <taxon>Fungi</taxon>
        <taxon>Dikarya</taxon>
        <taxon>Ascomycota</taxon>
        <taxon>Pezizomycotina</taxon>
        <taxon>Sordariomycetes</taxon>
        <taxon>Hypocreomycetidae</taxon>
        <taxon>Hypocreales</taxon>
        <taxon>Ophiocordycipitaceae</taxon>
        <taxon>Ophiocordyceps</taxon>
    </lineage>
</organism>
<feature type="region of interest" description="Disordered" evidence="1">
    <location>
        <begin position="70"/>
        <end position="117"/>
    </location>
</feature>
<gene>
    <name evidence="2" type="ORF">L249_6649</name>
</gene>
<protein>
    <submittedName>
        <fullName evidence="2">Uncharacterized protein</fullName>
    </submittedName>
</protein>
<reference evidence="2 3" key="1">
    <citation type="journal article" date="2015" name="BMC Genomics">
        <title>Insights from the genome of Ophiocordyceps polyrhachis-furcata to pathogenicity and host specificity in insect fungi.</title>
        <authorList>
            <person name="Wichadakul D."/>
            <person name="Kobmoo N."/>
            <person name="Ingsriswang S."/>
            <person name="Tangphatsornruang S."/>
            <person name="Chantasingh D."/>
            <person name="Luangsa-ard J.J."/>
            <person name="Eurwilaichitr L."/>
        </authorList>
    </citation>
    <scope>NUCLEOTIDE SEQUENCE [LARGE SCALE GENOMIC DNA]</scope>
    <source>
        <strain evidence="2 3">BCC 54312</strain>
    </source>
</reference>
<sequence>MPRMHIVTCLFRNGFEPCESCEGSLYNAVQSLEIRMHGYEEREEKEALSCPVPPIIDDPPIFLSPNLPVSLPPSSSSPSLLSSSRLPQSDITVKECRPRENAKPSGFPLPSPSPPSSPLLSLYTTHCPSLWPSPGFCL</sequence>
<feature type="compositionally biased region" description="Low complexity" evidence="1">
    <location>
        <begin position="70"/>
        <end position="89"/>
    </location>
</feature>
<evidence type="ECO:0000256" key="1">
    <source>
        <dbReference type="SAM" id="MobiDB-lite"/>
    </source>
</evidence>
<evidence type="ECO:0000313" key="2">
    <source>
        <dbReference type="EMBL" id="RCI14566.1"/>
    </source>
</evidence>
<name>A0A367LJG2_9HYPO</name>
<accession>A0A367LJG2</accession>
<evidence type="ECO:0000313" key="3">
    <source>
        <dbReference type="Proteomes" id="UP000253664"/>
    </source>
</evidence>
<dbReference type="EMBL" id="LKCN02000003">
    <property type="protein sequence ID" value="RCI14566.1"/>
    <property type="molecule type" value="Genomic_DNA"/>
</dbReference>